<proteinExistence type="predicted"/>
<evidence type="ECO:0000313" key="1">
    <source>
        <dbReference type="EMBL" id="MCD5311596.1"/>
    </source>
</evidence>
<protein>
    <submittedName>
        <fullName evidence="1">Uncharacterized protein</fullName>
    </submittedName>
</protein>
<dbReference type="AlphaFoldDB" id="A0A9X1ND65"/>
<organism evidence="1 2">
    <name type="scientific">Kineosporia babensis</name>
    <dbReference type="NCBI Taxonomy" id="499548"/>
    <lineage>
        <taxon>Bacteria</taxon>
        <taxon>Bacillati</taxon>
        <taxon>Actinomycetota</taxon>
        <taxon>Actinomycetes</taxon>
        <taxon>Kineosporiales</taxon>
        <taxon>Kineosporiaceae</taxon>
        <taxon>Kineosporia</taxon>
    </lineage>
</organism>
<accession>A0A9X1ND65</accession>
<comment type="caution">
    <text evidence="1">The sequence shown here is derived from an EMBL/GenBank/DDBJ whole genome shotgun (WGS) entry which is preliminary data.</text>
</comment>
<evidence type="ECO:0000313" key="2">
    <source>
        <dbReference type="Proteomes" id="UP001138997"/>
    </source>
</evidence>
<dbReference type="Proteomes" id="UP001138997">
    <property type="component" value="Unassembled WGS sequence"/>
</dbReference>
<sequence>MTTITLTFDPDNPAEVEKARSVLDRLAPPAPAPDPEVLRQKVIALLRGYGEKRTEYIRHVAQASPAAAEYDDLVAIIGSAKAVGGTHSAIERAWRAKNMPGPFIATDDLGGAVMEQDLADIVLSVLHDVIDEPDPLRAATY</sequence>
<name>A0A9X1ND65_9ACTN</name>
<reference evidence="1" key="1">
    <citation type="submission" date="2021-11" db="EMBL/GenBank/DDBJ databases">
        <title>Streptomyces corallinus and Kineosporia corallina sp. nov., two new coral-derived marine actinobacteria.</title>
        <authorList>
            <person name="Buangrab K."/>
            <person name="Sutthacheep M."/>
            <person name="Yeemin T."/>
            <person name="Harunari E."/>
            <person name="Igarashi Y."/>
            <person name="Sripreechasak P."/>
            <person name="Kanchanasin P."/>
            <person name="Tanasupawat S."/>
            <person name="Phongsopitanun W."/>
        </authorList>
    </citation>
    <scope>NUCLEOTIDE SEQUENCE</scope>
    <source>
        <strain evidence="1">JCM 31032</strain>
    </source>
</reference>
<gene>
    <name evidence="1" type="ORF">LR394_11840</name>
</gene>
<dbReference type="RefSeq" id="WP_231440952.1">
    <property type="nucleotide sequence ID" value="NZ_JAJOMB010000005.1"/>
</dbReference>
<dbReference type="EMBL" id="JAJOMB010000005">
    <property type="protein sequence ID" value="MCD5311596.1"/>
    <property type="molecule type" value="Genomic_DNA"/>
</dbReference>
<keyword evidence="2" id="KW-1185">Reference proteome</keyword>